<dbReference type="InterPro" id="IPR036282">
    <property type="entry name" value="Glutathione-S-Trfase_C_sf"/>
</dbReference>
<gene>
    <name evidence="3" type="ORF">FZ942_34620</name>
</gene>
<dbReference type="OrthoDB" id="7583243at2"/>
<dbReference type="Pfam" id="PF13410">
    <property type="entry name" value="GST_C_2"/>
    <property type="match status" value="1"/>
</dbReference>
<organism evidence="3 4">
    <name type="scientific">Azospirillum lipoferum</name>
    <dbReference type="NCBI Taxonomy" id="193"/>
    <lineage>
        <taxon>Bacteria</taxon>
        <taxon>Pseudomonadati</taxon>
        <taxon>Pseudomonadota</taxon>
        <taxon>Alphaproteobacteria</taxon>
        <taxon>Rhodospirillales</taxon>
        <taxon>Azospirillaceae</taxon>
        <taxon>Azospirillum</taxon>
    </lineage>
</organism>
<dbReference type="SUPFAM" id="SSF47616">
    <property type="entry name" value="GST C-terminal domain-like"/>
    <property type="match status" value="1"/>
</dbReference>
<dbReference type="InterPro" id="IPR004045">
    <property type="entry name" value="Glutathione_S-Trfase_N"/>
</dbReference>
<protein>
    <submittedName>
        <fullName evidence="3">Glutathione S-transferase</fullName>
    </submittedName>
</protein>
<evidence type="ECO:0000259" key="2">
    <source>
        <dbReference type="PROSITE" id="PS50405"/>
    </source>
</evidence>
<dbReference type="CDD" id="cd03057">
    <property type="entry name" value="GST_N_Beta"/>
    <property type="match status" value="1"/>
</dbReference>
<dbReference type="PANTHER" id="PTHR44051">
    <property type="entry name" value="GLUTATHIONE S-TRANSFERASE-RELATED"/>
    <property type="match status" value="1"/>
</dbReference>
<sequence length="211" mass="23421">MTKLYGMPSTAAMAPHILLREIGRPFELVLLDREKGEHKSAAYLALNPHGRVPTLVDGDLVLYEAAAICLHLADSHPEAKLAPAVGTPERAAFYKWLVYLTNSVQAEMLLYFYPERYVEGADAQAAFKAATEARLNGHFDGLDRALTGRTWLLGDTYSAVDPYLFMLCRWTRFMGRPARTLGNLGPYLARVLERPAVKAAFEAEGLAAPYY</sequence>
<dbReference type="Pfam" id="PF02798">
    <property type="entry name" value="GST_N"/>
    <property type="match status" value="1"/>
</dbReference>
<reference evidence="3 4" key="1">
    <citation type="submission" date="2019-08" db="EMBL/GenBank/DDBJ databases">
        <authorList>
            <person name="Grouzdev D."/>
            <person name="Tikhonova E."/>
            <person name="Kravchenko I."/>
        </authorList>
    </citation>
    <scope>NUCLEOTIDE SEQUENCE [LARGE SCALE GENOMIC DNA]</scope>
    <source>
        <strain evidence="3 4">59b</strain>
    </source>
</reference>
<dbReference type="AlphaFoldDB" id="A0A5A9FXK6"/>
<evidence type="ECO:0000313" key="4">
    <source>
        <dbReference type="Proteomes" id="UP000324927"/>
    </source>
</evidence>
<feature type="domain" description="GST N-terminal" evidence="1">
    <location>
        <begin position="1"/>
        <end position="80"/>
    </location>
</feature>
<keyword evidence="3" id="KW-0808">Transferase</keyword>
<feature type="domain" description="GST C-terminal" evidence="2">
    <location>
        <begin position="86"/>
        <end position="210"/>
    </location>
</feature>
<comment type="caution">
    <text evidence="3">The sequence shown here is derived from an EMBL/GenBank/DDBJ whole genome shotgun (WGS) entry which is preliminary data.</text>
</comment>
<dbReference type="Gene3D" id="1.20.1050.10">
    <property type="match status" value="1"/>
</dbReference>
<accession>A0A5A9FXK6</accession>
<dbReference type="EMBL" id="VTTN01000031">
    <property type="protein sequence ID" value="KAA0586816.1"/>
    <property type="molecule type" value="Genomic_DNA"/>
</dbReference>
<dbReference type="PANTHER" id="PTHR44051:SF8">
    <property type="entry name" value="GLUTATHIONE S-TRANSFERASE GSTA"/>
    <property type="match status" value="1"/>
</dbReference>
<dbReference type="GO" id="GO:0016740">
    <property type="term" value="F:transferase activity"/>
    <property type="evidence" value="ECO:0007669"/>
    <property type="project" value="UniProtKB-KW"/>
</dbReference>
<dbReference type="Gene3D" id="3.40.30.10">
    <property type="entry name" value="Glutaredoxin"/>
    <property type="match status" value="1"/>
</dbReference>
<dbReference type="PROSITE" id="PS50405">
    <property type="entry name" value="GST_CTER"/>
    <property type="match status" value="1"/>
</dbReference>
<dbReference type="InterPro" id="IPR036249">
    <property type="entry name" value="Thioredoxin-like_sf"/>
</dbReference>
<dbReference type="PROSITE" id="PS50404">
    <property type="entry name" value="GST_NTER"/>
    <property type="match status" value="1"/>
</dbReference>
<keyword evidence="4" id="KW-1185">Reference proteome</keyword>
<dbReference type="SFLD" id="SFLDS00019">
    <property type="entry name" value="Glutathione_Transferase_(cytos"/>
    <property type="match status" value="1"/>
</dbReference>
<name>A0A5A9FXK6_AZOLI</name>
<dbReference type="InterPro" id="IPR010987">
    <property type="entry name" value="Glutathione-S-Trfase_C-like"/>
</dbReference>
<dbReference type="SFLD" id="SFLDG00358">
    <property type="entry name" value="Main_(cytGST)"/>
    <property type="match status" value="1"/>
</dbReference>
<dbReference type="CDD" id="cd03188">
    <property type="entry name" value="GST_C_Beta"/>
    <property type="match status" value="1"/>
</dbReference>
<dbReference type="Proteomes" id="UP000324927">
    <property type="component" value="Unassembled WGS sequence"/>
</dbReference>
<dbReference type="InterPro" id="IPR040079">
    <property type="entry name" value="Glutathione_S-Trfase"/>
</dbReference>
<evidence type="ECO:0000313" key="3">
    <source>
        <dbReference type="EMBL" id="KAA0586816.1"/>
    </source>
</evidence>
<dbReference type="SUPFAM" id="SSF52833">
    <property type="entry name" value="Thioredoxin-like"/>
    <property type="match status" value="1"/>
</dbReference>
<evidence type="ECO:0000259" key="1">
    <source>
        <dbReference type="PROSITE" id="PS50404"/>
    </source>
</evidence>
<dbReference type="SFLD" id="SFLDG01150">
    <property type="entry name" value="Main.1:_Beta-like"/>
    <property type="match status" value="1"/>
</dbReference>
<proteinExistence type="predicted"/>